<feature type="compositionally biased region" description="Basic and acidic residues" evidence="1">
    <location>
        <begin position="363"/>
        <end position="373"/>
    </location>
</feature>
<protein>
    <recommendedName>
        <fullName evidence="2">Cell wall hydrolase SleB domain-containing protein</fullName>
    </recommendedName>
</protein>
<evidence type="ECO:0000256" key="1">
    <source>
        <dbReference type="SAM" id="MobiDB-lite"/>
    </source>
</evidence>
<feature type="domain" description="Cell wall hydrolase SleB" evidence="2">
    <location>
        <begin position="160"/>
        <end position="267"/>
    </location>
</feature>
<reference evidence="4" key="1">
    <citation type="journal article" date="2019" name="Int. J. Syst. Evol. Microbiol.">
        <title>The Global Catalogue of Microorganisms (GCM) 10K type strain sequencing project: providing services to taxonomists for standard genome sequencing and annotation.</title>
        <authorList>
            <consortium name="The Broad Institute Genomics Platform"/>
            <consortium name="The Broad Institute Genome Sequencing Center for Infectious Disease"/>
            <person name="Wu L."/>
            <person name="Ma J."/>
        </authorList>
    </citation>
    <scope>NUCLEOTIDE SEQUENCE [LARGE SCALE GENOMIC DNA]</scope>
    <source>
        <strain evidence="4">JCM 14603</strain>
    </source>
</reference>
<gene>
    <name evidence="3" type="ORF">GCM10009102_20310</name>
</gene>
<sequence>MADAKPPLSYFAHMRIAMRTVRTMTRVWAALVALGLALIVALAAQSAWRAIAAHRSDGVPPLPAPAGYEAEDHFPGAALLYTDIAFAPQSADGSAAPAQGVTGTTALPALPVSAAMASAAMQADAGVVAAAPFATKVASSLDRARALECLTAAIYYEAASEPDAGQSAVAQVILNRVRHPAFPATVCGVVYQGSERSGCQFSFACDGAMARVPARAAWARAARHAAMALAGYVYAPVGLATHYHTYAVTPAWNRSLVMTDVVGAHLFHRWKGFWGTRAAFRQVYCGGEPLPGPHTPLIQPPVALAPNVIAAVAPMPVAPPAGAPVTSAAQVRPAYADSGSYVAQPGAATQQQDNLPPAATVLDKYKDSGKPLF</sequence>
<organism evidence="3 4">
    <name type="scientific">Sphingomonas insulae</name>
    <dbReference type="NCBI Taxonomy" id="424800"/>
    <lineage>
        <taxon>Bacteria</taxon>
        <taxon>Pseudomonadati</taxon>
        <taxon>Pseudomonadota</taxon>
        <taxon>Alphaproteobacteria</taxon>
        <taxon>Sphingomonadales</taxon>
        <taxon>Sphingomonadaceae</taxon>
        <taxon>Sphingomonas</taxon>
    </lineage>
</organism>
<dbReference type="InterPro" id="IPR011105">
    <property type="entry name" value="Cell_wall_hydrolase_SleB"/>
</dbReference>
<accession>A0ABP3T0Q4</accession>
<name>A0ABP3T0Q4_9SPHN</name>
<proteinExistence type="predicted"/>
<dbReference type="InterPro" id="IPR042047">
    <property type="entry name" value="SleB_dom1"/>
</dbReference>
<feature type="region of interest" description="Disordered" evidence="1">
    <location>
        <begin position="342"/>
        <end position="373"/>
    </location>
</feature>
<dbReference type="EMBL" id="BAAAES010000008">
    <property type="protein sequence ID" value="GAA0669738.1"/>
    <property type="molecule type" value="Genomic_DNA"/>
</dbReference>
<evidence type="ECO:0000259" key="2">
    <source>
        <dbReference type="Pfam" id="PF07486"/>
    </source>
</evidence>
<dbReference type="Proteomes" id="UP001500238">
    <property type="component" value="Unassembled WGS sequence"/>
</dbReference>
<dbReference type="Gene3D" id="1.10.10.2520">
    <property type="entry name" value="Cell wall hydrolase SleB, domain 1"/>
    <property type="match status" value="1"/>
</dbReference>
<dbReference type="Pfam" id="PF07486">
    <property type="entry name" value="Hydrolase_2"/>
    <property type="match status" value="1"/>
</dbReference>
<keyword evidence="4" id="KW-1185">Reference proteome</keyword>
<evidence type="ECO:0000313" key="3">
    <source>
        <dbReference type="EMBL" id="GAA0669738.1"/>
    </source>
</evidence>
<evidence type="ECO:0000313" key="4">
    <source>
        <dbReference type="Proteomes" id="UP001500238"/>
    </source>
</evidence>
<comment type="caution">
    <text evidence="3">The sequence shown here is derived from an EMBL/GenBank/DDBJ whole genome shotgun (WGS) entry which is preliminary data.</text>
</comment>